<evidence type="ECO:0000256" key="11">
    <source>
        <dbReference type="ARBA" id="ARBA00023201"/>
    </source>
</evidence>
<evidence type="ECO:0000256" key="10">
    <source>
        <dbReference type="ARBA" id="ARBA00023136"/>
    </source>
</evidence>
<evidence type="ECO:0000256" key="8">
    <source>
        <dbReference type="ARBA" id="ARBA00023053"/>
    </source>
</evidence>
<keyword evidence="6" id="KW-0769">Symport</keyword>
<comment type="subcellular location">
    <subcellularLocation>
        <location evidence="1">Cell membrane</location>
        <topology evidence="1">Multi-pass membrane protein</topology>
    </subcellularLocation>
</comment>
<dbReference type="GO" id="GO:0005886">
    <property type="term" value="C:plasma membrane"/>
    <property type="evidence" value="ECO:0007669"/>
    <property type="project" value="UniProtKB-SubCell"/>
</dbReference>
<evidence type="ECO:0000256" key="4">
    <source>
        <dbReference type="ARBA" id="ARBA00022475"/>
    </source>
</evidence>
<dbReference type="RefSeq" id="WP_258330663.1">
    <property type="nucleotide sequence ID" value="NZ_JAPTGG010000003.1"/>
</dbReference>
<proteinExistence type="inferred from homology"/>
<dbReference type="PANTHER" id="PTHR48086">
    <property type="entry name" value="SODIUM/PROLINE SYMPORTER-RELATED"/>
    <property type="match status" value="1"/>
</dbReference>
<reference evidence="15 16" key="1">
    <citation type="submission" date="2022-12" db="EMBL/GenBank/DDBJ databases">
        <title>Dasania phycosphaerae sp. nov., isolated from particulate material of the south coast of Korea.</title>
        <authorList>
            <person name="Jiang Y."/>
        </authorList>
    </citation>
    <scope>NUCLEOTIDE SEQUENCE [LARGE SCALE GENOMIC DNA]</scope>
    <source>
        <strain evidence="15 16">GY-19</strain>
    </source>
</reference>
<feature type="transmembrane region" description="Helical" evidence="14">
    <location>
        <begin position="423"/>
        <end position="444"/>
    </location>
</feature>
<keyword evidence="9" id="KW-0406">Ion transport</keyword>
<dbReference type="InterPro" id="IPR038377">
    <property type="entry name" value="Na/Glc_symporter_sf"/>
</dbReference>
<evidence type="ECO:0000256" key="5">
    <source>
        <dbReference type="ARBA" id="ARBA00022692"/>
    </source>
</evidence>
<dbReference type="InterPro" id="IPR050277">
    <property type="entry name" value="Sodium:Solute_Symporter"/>
</dbReference>
<evidence type="ECO:0000256" key="1">
    <source>
        <dbReference type="ARBA" id="ARBA00004651"/>
    </source>
</evidence>
<keyword evidence="5 14" id="KW-0812">Transmembrane</keyword>
<feature type="transmembrane region" description="Helical" evidence="14">
    <location>
        <begin position="456"/>
        <end position="474"/>
    </location>
</feature>
<dbReference type="GO" id="GO:0006814">
    <property type="term" value="P:sodium ion transport"/>
    <property type="evidence" value="ECO:0007669"/>
    <property type="project" value="UniProtKB-KW"/>
</dbReference>
<comment type="similarity">
    <text evidence="2 13">Belongs to the sodium:solute symporter (SSF) (TC 2.A.21) family.</text>
</comment>
<protein>
    <submittedName>
        <fullName evidence="15">Sodium:solute symporter family protein</fullName>
    </submittedName>
</protein>
<feature type="transmembrane region" description="Helical" evidence="14">
    <location>
        <begin position="71"/>
        <end position="91"/>
    </location>
</feature>
<keyword evidence="16" id="KW-1185">Reference proteome</keyword>
<evidence type="ECO:0000256" key="7">
    <source>
        <dbReference type="ARBA" id="ARBA00022989"/>
    </source>
</evidence>
<comment type="catalytic activity">
    <reaction evidence="12">
        <text>L-proline(in) + Na(+)(in) = L-proline(out) + Na(+)(out)</text>
        <dbReference type="Rhea" id="RHEA:28967"/>
        <dbReference type="ChEBI" id="CHEBI:29101"/>
        <dbReference type="ChEBI" id="CHEBI:60039"/>
    </reaction>
</comment>
<feature type="transmembrane region" description="Helical" evidence="14">
    <location>
        <begin position="322"/>
        <end position="348"/>
    </location>
</feature>
<dbReference type="PROSITE" id="PS50283">
    <property type="entry name" value="NA_SOLUT_SYMP_3"/>
    <property type="match status" value="1"/>
</dbReference>
<evidence type="ECO:0000256" key="13">
    <source>
        <dbReference type="RuleBase" id="RU362091"/>
    </source>
</evidence>
<evidence type="ECO:0000313" key="15">
    <source>
        <dbReference type="EMBL" id="MCZ0864508.1"/>
    </source>
</evidence>
<sequence length="585" mass="63174">MDIFTLTIAISIAIFVIIGSVVGRSVKHLDDYFVAGRRAPTLLIVGTLVASVFSSTIFLGEAGFTYSGQMGPYLLLPAVACTGYIYGGLLFGRYLRRSRAPTVADFFGQRFNSQRVQQVSGLTIIVALGGYLLVVTQGAALLLSDLTALSFNQSLLIAWLSYTLFTMYSGSQGVILTDTLMFLLFVFATVFFIGFIVNDLGGIATAVESLSQLQSKPGIASWHGVIGPGTDWPTAMDFLIWVLIIDIAWSLVYAVSPWQASRHLMAKNEHVVIRASVYAALAVILLQIMIYGAGGLINLANPSIEPVESAMIWAAKNMVPEFLGALLLAGIMAAALSSASTFLSLVGFSASNDIIKHSETSEALSLRFTRIVMLAIGIIVLLASLYFPPNIFWLMMFIGTLFASSWGPVALMSVWSKNISESAAFWGMAAGFVFNVLPAGLQTFGFITLPSYLDPALIGGVMSLATVMIISKLTKVSRAEAVYRMRLHRTPVQELDLKAVKTSLLAPAILILYGCVMPFIMSKFYVVPYQTGSGELLADGSINWFTGEALLSLSWAAVYIPLGLITAKVIRSSYSPSAKIKNTQY</sequence>
<dbReference type="Gene3D" id="1.20.1730.10">
    <property type="entry name" value="Sodium/glucose cotransporter"/>
    <property type="match status" value="1"/>
</dbReference>
<gene>
    <name evidence="15" type="ORF">O0V09_04815</name>
</gene>
<evidence type="ECO:0000313" key="16">
    <source>
        <dbReference type="Proteomes" id="UP001069090"/>
    </source>
</evidence>
<keyword evidence="4" id="KW-1003">Cell membrane</keyword>
<feature type="transmembrane region" description="Helical" evidence="14">
    <location>
        <begin position="393"/>
        <end position="411"/>
    </location>
</feature>
<dbReference type="Pfam" id="PF00474">
    <property type="entry name" value="SSF"/>
    <property type="match status" value="1"/>
</dbReference>
<dbReference type="InterPro" id="IPR001734">
    <property type="entry name" value="Na/solute_symporter"/>
</dbReference>
<feature type="transmembrane region" description="Helical" evidence="14">
    <location>
        <begin position="277"/>
        <end position="302"/>
    </location>
</feature>
<feature type="transmembrane region" description="Helical" evidence="14">
    <location>
        <begin position="149"/>
        <end position="168"/>
    </location>
</feature>
<keyword evidence="10 14" id="KW-0472">Membrane</keyword>
<feature type="transmembrane region" description="Helical" evidence="14">
    <location>
        <begin position="368"/>
        <end position="387"/>
    </location>
</feature>
<evidence type="ECO:0000256" key="12">
    <source>
        <dbReference type="ARBA" id="ARBA00033708"/>
    </source>
</evidence>
<keyword evidence="11" id="KW-0739">Sodium transport</keyword>
<evidence type="ECO:0000256" key="14">
    <source>
        <dbReference type="SAM" id="Phobius"/>
    </source>
</evidence>
<name>A0A9J6RJB6_9GAMM</name>
<keyword evidence="7 14" id="KW-1133">Transmembrane helix</keyword>
<feature type="transmembrane region" description="Helical" evidence="14">
    <location>
        <begin position="6"/>
        <end position="26"/>
    </location>
</feature>
<evidence type="ECO:0000256" key="3">
    <source>
        <dbReference type="ARBA" id="ARBA00022448"/>
    </source>
</evidence>
<evidence type="ECO:0000256" key="6">
    <source>
        <dbReference type="ARBA" id="ARBA00022847"/>
    </source>
</evidence>
<organism evidence="15 16">
    <name type="scientific">Dasania phycosphaerae</name>
    <dbReference type="NCBI Taxonomy" id="2950436"/>
    <lineage>
        <taxon>Bacteria</taxon>
        <taxon>Pseudomonadati</taxon>
        <taxon>Pseudomonadota</taxon>
        <taxon>Gammaproteobacteria</taxon>
        <taxon>Cellvibrionales</taxon>
        <taxon>Spongiibacteraceae</taxon>
        <taxon>Dasania</taxon>
    </lineage>
</organism>
<evidence type="ECO:0000256" key="9">
    <source>
        <dbReference type="ARBA" id="ARBA00023065"/>
    </source>
</evidence>
<feature type="transmembrane region" description="Helical" evidence="14">
    <location>
        <begin position="38"/>
        <end position="59"/>
    </location>
</feature>
<keyword evidence="3" id="KW-0813">Transport</keyword>
<dbReference type="PANTHER" id="PTHR48086:SF3">
    <property type="entry name" value="SODIUM_PROLINE SYMPORTER"/>
    <property type="match status" value="1"/>
</dbReference>
<evidence type="ECO:0000256" key="2">
    <source>
        <dbReference type="ARBA" id="ARBA00006434"/>
    </source>
</evidence>
<dbReference type="EMBL" id="JAPTGG010000003">
    <property type="protein sequence ID" value="MCZ0864508.1"/>
    <property type="molecule type" value="Genomic_DNA"/>
</dbReference>
<feature type="transmembrane region" description="Helical" evidence="14">
    <location>
        <begin position="180"/>
        <end position="197"/>
    </location>
</feature>
<dbReference type="Proteomes" id="UP001069090">
    <property type="component" value="Unassembled WGS sequence"/>
</dbReference>
<feature type="transmembrane region" description="Helical" evidence="14">
    <location>
        <begin position="119"/>
        <end position="143"/>
    </location>
</feature>
<dbReference type="CDD" id="cd10322">
    <property type="entry name" value="SLC5sbd"/>
    <property type="match status" value="1"/>
</dbReference>
<dbReference type="GO" id="GO:0015293">
    <property type="term" value="F:symporter activity"/>
    <property type="evidence" value="ECO:0007669"/>
    <property type="project" value="UniProtKB-KW"/>
</dbReference>
<accession>A0A9J6RJB6</accession>
<keyword evidence="8" id="KW-0915">Sodium</keyword>
<feature type="transmembrane region" description="Helical" evidence="14">
    <location>
        <begin position="541"/>
        <end position="565"/>
    </location>
</feature>
<dbReference type="AlphaFoldDB" id="A0A9J6RJB6"/>
<comment type="caution">
    <text evidence="15">The sequence shown here is derived from an EMBL/GenBank/DDBJ whole genome shotgun (WGS) entry which is preliminary data.</text>
</comment>
<feature type="transmembrane region" description="Helical" evidence="14">
    <location>
        <begin position="238"/>
        <end position="256"/>
    </location>
</feature>
<feature type="transmembrane region" description="Helical" evidence="14">
    <location>
        <begin position="495"/>
        <end position="521"/>
    </location>
</feature>